<dbReference type="Proteomes" id="UP000446768">
    <property type="component" value="Unassembled WGS sequence"/>
</dbReference>
<proteinExistence type="predicted"/>
<dbReference type="GO" id="GO:0006006">
    <property type="term" value="P:glucose metabolic process"/>
    <property type="evidence" value="ECO:0007669"/>
    <property type="project" value="TreeGrafter"/>
</dbReference>
<dbReference type="Gene3D" id="2.70.98.10">
    <property type="match status" value="1"/>
</dbReference>
<dbReference type="AlphaFoldDB" id="A0A7X2LT66"/>
<dbReference type="SUPFAM" id="SSF74650">
    <property type="entry name" value="Galactose mutarotase-like"/>
    <property type="match status" value="1"/>
</dbReference>
<evidence type="ECO:0000313" key="1">
    <source>
        <dbReference type="EMBL" id="MRV72663.1"/>
    </source>
</evidence>
<dbReference type="InterPro" id="IPR011013">
    <property type="entry name" value="Gal_mutarotase_sf_dom"/>
</dbReference>
<evidence type="ECO:0000313" key="2">
    <source>
        <dbReference type="Proteomes" id="UP000446768"/>
    </source>
</evidence>
<reference evidence="1 2" key="1">
    <citation type="submission" date="2019-11" db="EMBL/GenBank/DDBJ databases">
        <title>Novel species isolated from a subtropical stream in China.</title>
        <authorList>
            <person name="Lu H."/>
        </authorList>
    </citation>
    <scope>NUCLEOTIDE SEQUENCE [LARGE SCALE GENOMIC DNA]</scope>
    <source>
        <strain evidence="1 2">FT92W</strain>
    </source>
</reference>
<dbReference type="InterPro" id="IPR014718">
    <property type="entry name" value="GH-type_carb-bd"/>
</dbReference>
<dbReference type="GO" id="GO:0005737">
    <property type="term" value="C:cytoplasm"/>
    <property type="evidence" value="ECO:0007669"/>
    <property type="project" value="TreeGrafter"/>
</dbReference>
<comment type="caution">
    <text evidence="1">The sequence shown here is derived from an EMBL/GenBank/DDBJ whole genome shotgun (WGS) entry which is preliminary data.</text>
</comment>
<gene>
    <name evidence="1" type="ORF">GJ700_13195</name>
</gene>
<dbReference type="PANTHER" id="PTHR10091">
    <property type="entry name" value="ALDOSE-1-EPIMERASE"/>
    <property type="match status" value="1"/>
</dbReference>
<dbReference type="EMBL" id="WKJJ01000007">
    <property type="protein sequence ID" value="MRV72663.1"/>
    <property type="molecule type" value="Genomic_DNA"/>
</dbReference>
<keyword evidence="2" id="KW-1185">Reference proteome</keyword>
<protein>
    <submittedName>
        <fullName evidence="1">Galactose-1-epimerase</fullName>
    </submittedName>
</protein>
<organism evidence="1 2">
    <name type="scientific">Pseudoduganella rivuli</name>
    <dbReference type="NCBI Taxonomy" id="2666085"/>
    <lineage>
        <taxon>Bacteria</taxon>
        <taxon>Pseudomonadati</taxon>
        <taxon>Pseudomonadota</taxon>
        <taxon>Betaproteobacteria</taxon>
        <taxon>Burkholderiales</taxon>
        <taxon>Oxalobacteraceae</taxon>
        <taxon>Telluria group</taxon>
        <taxon>Pseudoduganella</taxon>
    </lineage>
</organism>
<sequence>MAVTISGRSAALRSWRAPDRYGRMADILLAAPDGPAGPEAAGWEASRADGGVSLLRTAPGGAHVQVNFRLDDDGSLVINHNAMAMAPARLDAEAHPCFNLNGGAADVGDHMLQIDADYYVEVGAGGEPVGVAAVGGTPFDFRQPAAIGPRLGWPDTQIRLVGGFDHCYFVRSHMAGGQGALREVARVVDPGSGRRLQVYTTEAALQLCTGKPAAGVQGRGFWLDANARPELMSAAWPEVILHPGQVYRQTTVYRLSLQNQVGA</sequence>
<dbReference type="InterPro" id="IPR008183">
    <property type="entry name" value="Aldose_1/G6P_1-epimerase"/>
</dbReference>
<dbReference type="GO" id="GO:0004034">
    <property type="term" value="F:aldose 1-epimerase activity"/>
    <property type="evidence" value="ECO:0007669"/>
    <property type="project" value="TreeGrafter"/>
</dbReference>
<accession>A0A7X2LT66</accession>
<name>A0A7X2LT66_9BURK</name>
<dbReference type="GO" id="GO:0033499">
    <property type="term" value="P:galactose catabolic process via UDP-galactose, Leloir pathway"/>
    <property type="evidence" value="ECO:0007669"/>
    <property type="project" value="TreeGrafter"/>
</dbReference>
<dbReference type="GO" id="GO:0030246">
    <property type="term" value="F:carbohydrate binding"/>
    <property type="evidence" value="ECO:0007669"/>
    <property type="project" value="InterPro"/>
</dbReference>
<dbReference type="Pfam" id="PF01263">
    <property type="entry name" value="Aldose_epim"/>
    <property type="match status" value="1"/>
</dbReference>
<dbReference type="PANTHER" id="PTHR10091:SF0">
    <property type="entry name" value="GALACTOSE MUTAROTASE"/>
    <property type="match status" value="1"/>
</dbReference>